<keyword evidence="2 4" id="KW-0238">DNA-binding</keyword>
<evidence type="ECO:0000256" key="3">
    <source>
        <dbReference type="ARBA" id="ARBA00023172"/>
    </source>
</evidence>
<dbReference type="Pfam" id="PF00589">
    <property type="entry name" value="Phage_integrase"/>
    <property type="match status" value="1"/>
</dbReference>
<keyword evidence="3" id="KW-0233">DNA recombination</keyword>
<dbReference type="Proteomes" id="UP000648663">
    <property type="component" value="Unassembled WGS sequence"/>
</dbReference>
<proteinExistence type="predicted"/>
<dbReference type="CDD" id="cd00397">
    <property type="entry name" value="DNA_BRE_C"/>
    <property type="match status" value="1"/>
</dbReference>
<dbReference type="Gene3D" id="1.10.443.10">
    <property type="entry name" value="Intergrase catalytic core"/>
    <property type="match status" value="1"/>
</dbReference>
<dbReference type="InterPro" id="IPR011010">
    <property type="entry name" value="DNA_brk_join_enz"/>
</dbReference>
<dbReference type="PANTHER" id="PTHR30349:SF81">
    <property type="entry name" value="TYROSINE RECOMBINASE XERC"/>
    <property type="match status" value="1"/>
</dbReference>
<feature type="domain" description="Core-binding (CB)" evidence="6">
    <location>
        <begin position="50"/>
        <end position="142"/>
    </location>
</feature>
<dbReference type="PROSITE" id="PS51898">
    <property type="entry name" value="TYR_RECOMBINASE"/>
    <property type="match status" value="1"/>
</dbReference>
<sequence length="349" mass="37524">MGAASISAAAEPAEEPTDVVLVDPGALVVVEQLAPAGAAALARVPGTALDPFDRLVVAFLTGRKQAHTKTAYAADLTTWRSWCLTDAPAEYRVHPLLATRPHVDAWVDHLARTPSARTRRPLSPASIARRLSALSKFYAYALSLGVLDRSSLDQVERPQVSDESSTAGLTAAELVSLLDAADAHSPRAAALISVLVFTGCRISEALGADLTDYRHDRGHRVLRIRRKGGKRASVALPPATVRALDDLIGQRTSGPIFLSRTGDPLAYKTAYDLIKRLAKTAGIASADLIKAPSLRHGFATEALAIGIPLQDVQDALGHRDPRTTRRYDRIRHNLDRSPAYSLAQALRRP</sequence>
<evidence type="ECO:0000259" key="6">
    <source>
        <dbReference type="PROSITE" id="PS51900"/>
    </source>
</evidence>
<evidence type="ECO:0000256" key="4">
    <source>
        <dbReference type="PROSITE-ProRule" id="PRU01248"/>
    </source>
</evidence>
<evidence type="ECO:0000313" key="7">
    <source>
        <dbReference type="EMBL" id="GGL85066.1"/>
    </source>
</evidence>
<evidence type="ECO:0000256" key="1">
    <source>
        <dbReference type="ARBA" id="ARBA00022908"/>
    </source>
</evidence>
<dbReference type="Pfam" id="PF02899">
    <property type="entry name" value="Phage_int_SAM_1"/>
    <property type="match status" value="1"/>
</dbReference>
<dbReference type="Gene3D" id="1.10.150.130">
    <property type="match status" value="1"/>
</dbReference>
<organism evidence="7 8">
    <name type="scientific">Modestobacter marinus</name>
    <dbReference type="NCBI Taxonomy" id="477641"/>
    <lineage>
        <taxon>Bacteria</taxon>
        <taxon>Bacillati</taxon>
        <taxon>Actinomycetota</taxon>
        <taxon>Actinomycetes</taxon>
        <taxon>Geodermatophilales</taxon>
        <taxon>Geodermatophilaceae</taxon>
        <taxon>Modestobacter</taxon>
    </lineage>
</organism>
<keyword evidence="8" id="KW-1185">Reference proteome</keyword>
<accession>A0ABQ2GBT1</accession>
<dbReference type="InterPro" id="IPR044068">
    <property type="entry name" value="CB"/>
</dbReference>
<evidence type="ECO:0000259" key="5">
    <source>
        <dbReference type="PROSITE" id="PS51898"/>
    </source>
</evidence>
<dbReference type="InterPro" id="IPR002104">
    <property type="entry name" value="Integrase_catalytic"/>
</dbReference>
<dbReference type="InterPro" id="IPR050090">
    <property type="entry name" value="Tyrosine_recombinase_XerCD"/>
</dbReference>
<dbReference type="InterPro" id="IPR010998">
    <property type="entry name" value="Integrase_recombinase_N"/>
</dbReference>
<gene>
    <name evidence="7" type="primary">xerD</name>
    <name evidence="7" type="ORF">GCM10011589_46880</name>
</gene>
<feature type="domain" description="Tyr recombinase" evidence="5">
    <location>
        <begin position="164"/>
        <end position="340"/>
    </location>
</feature>
<dbReference type="InterPro" id="IPR013762">
    <property type="entry name" value="Integrase-like_cat_sf"/>
</dbReference>
<protein>
    <submittedName>
        <fullName evidence="7">Tyrosine recombinase XerD</fullName>
    </submittedName>
</protein>
<evidence type="ECO:0000256" key="2">
    <source>
        <dbReference type="ARBA" id="ARBA00023125"/>
    </source>
</evidence>
<dbReference type="PANTHER" id="PTHR30349">
    <property type="entry name" value="PHAGE INTEGRASE-RELATED"/>
    <property type="match status" value="1"/>
</dbReference>
<comment type="caution">
    <text evidence="7">The sequence shown here is derived from an EMBL/GenBank/DDBJ whole genome shotgun (WGS) entry which is preliminary data.</text>
</comment>
<dbReference type="SUPFAM" id="SSF56349">
    <property type="entry name" value="DNA breaking-rejoining enzymes"/>
    <property type="match status" value="1"/>
</dbReference>
<dbReference type="RefSeq" id="WP_188959735.1">
    <property type="nucleotide sequence ID" value="NZ_BAABJU010000048.1"/>
</dbReference>
<name>A0ABQ2GBT1_9ACTN</name>
<dbReference type="InterPro" id="IPR004107">
    <property type="entry name" value="Integrase_SAM-like_N"/>
</dbReference>
<evidence type="ECO:0000313" key="8">
    <source>
        <dbReference type="Proteomes" id="UP000648663"/>
    </source>
</evidence>
<reference evidence="8" key="1">
    <citation type="journal article" date="2019" name="Int. J. Syst. Evol. Microbiol.">
        <title>The Global Catalogue of Microorganisms (GCM) 10K type strain sequencing project: providing services to taxonomists for standard genome sequencing and annotation.</title>
        <authorList>
            <consortium name="The Broad Institute Genomics Platform"/>
            <consortium name="The Broad Institute Genome Sequencing Center for Infectious Disease"/>
            <person name="Wu L."/>
            <person name="Ma J."/>
        </authorList>
    </citation>
    <scope>NUCLEOTIDE SEQUENCE [LARGE SCALE GENOMIC DNA]</scope>
    <source>
        <strain evidence="8">CGMCC 4.5581</strain>
    </source>
</reference>
<dbReference type="EMBL" id="BMMI01000015">
    <property type="protein sequence ID" value="GGL85066.1"/>
    <property type="molecule type" value="Genomic_DNA"/>
</dbReference>
<dbReference type="PROSITE" id="PS51900">
    <property type="entry name" value="CB"/>
    <property type="match status" value="1"/>
</dbReference>
<keyword evidence="1" id="KW-0229">DNA integration</keyword>